<evidence type="ECO:0000313" key="2">
    <source>
        <dbReference type="Proteomes" id="UP000318917"/>
    </source>
</evidence>
<gene>
    <name evidence="1" type="ORF">VIOLETTEMAD_26</name>
</gene>
<dbReference type="Proteomes" id="UP000318917">
    <property type="component" value="Segment"/>
</dbReference>
<organism evidence="1 2">
    <name type="scientific">Bacillus phage VioletteMad</name>
    <dbReference type="NCBI Taxonomy" id="2023952"/>
    <lineage>
        <taxon>Viruses</taxon>
        <taxon>Duplodnaviria</taxon>
        <taxon>Heunggongvirae</taxon>
        <taxon>Uroviricota</taxon>
        <taxon>Caudoviricetes</taxon>
        <taxon>Salasmaviridae</taxon>
        <taxon>Northropvirinae</taxon>
        <taxon>Claudivirus</taxon>
        <taxon>Claudivirus konjotrouble</taxon>
    </lineage>
</organism>
<name>A0A514AAN1_9CAUD</name>
<proteinExistence type="predicted"/>
<protein>
    <submittedName>
        <fullName evidence="1">Uncharacterized protein</fullName>
    </submittedName>
</protein>
<reference evidence="1 2" key="1">
    <citation type="submission" date="2019-06" db="EMBL/GenBank/DDBJ databases">
        <authorList>
            <person name="Williams E."/>
            <person name="Davis G."/>
            <person name="Huang A."/>
            <person name="Kassa L."/>
            <person name="Looney B."/>
            <person name="McDonouigh C."/>
            <person name="Persinger R."/>
            <person name="Pesino J."/>
            <person name="Temple L."/>
        </authorList>
    </citation>
    <scope>NUCLEOTIDE SEQUENCE [LARGE SCALE GENOMIC DNA]</scope>
</reference>
<accession>A0A514AAN1</accession>
<sequence>MKLKIKCKMVFECTSTCEFKWIEIIF</sequence>
<dbReference type="EMBL" id="MN082624">
    <property type="protein sequence ID" value="QDH50327.1"/>
    <property type="molecule type" value="Genomic_DNA"/>
</dbReference>
<evidence type="ECO:0000313" key="1">
    <source>
        <dbReference type="EMBL" id="QDH50327.1"/>
    </source>
</evidence>